<dbReference type="EMBL" id="CP049888">
    <property type="protein sequence ID" value="QIL51055.1"/>
    <property type="molecule type" value="Genomic_DNA"/>
</dbReference>
<dbReference type="KEGG" id="wco:G7084_06950"/>
<evidence type="ECO:0000256" key="1">
    <source>
        <dbReference type="SAM" id="MobiDB-lite"/>
    </source>
</evidence>
<dbReference type="InterPro" id="IPR011889">
    <property type="entry name" value="Liste_lipo_26"/>
</dbReference>
<feature type="compositionally biased region" description="Low complexity" evidence="1">
    <location>
        <begin position="29"/>
        <end position="45"/>
    </location>
</feature>
<feature type="region of interest" description="Disordered" evidence="1">
    <location>
        <begin position="29"/>
        <end position="59"/>
    </location>
</feature>
<dbReference type="RefSeq" id="WP_166011263.1">
    <property type="nucleotide sequence ID" value="NZ_CP049888.1"/>
</dbReference>
<reference evidence="3 4" key="1">
    <citation type="submission" date="2020-03" db="EMBL/GenBank/DDBJ databases">
        <title>Weissella sp. nov., isolated from Cybister lewisianus.</title>
        <authorList>
            <person name="Hyun D.-W."/>
            <person name="Bae J.-W."/>
        </authorList>
    </citation>
    <scope>NUCLEOTIDE SEQUENCE [LARGE SCALE GENOMIC DNA]</scope>
    <source>
        <strain evidence="3 4">HDW19</strain>
    </source>
</reference>
<evidence type="ECO:0000313" key="3">
    <source>
        <dbReference type="EMBL" id="QIL51055.1"/>
    </source>
</evidence>
<dbReference type="Pfam" id="PF03382">
    <property type="entry name" value="DUF285"/>
    <property type="match status" value="2"/>
</dbReference>
<keyword evidence="4" id="KW-1185">Reference proteome</keyword>
<dbReference type="NCBIfam" id="TIGR02167">
    <property type="entry name" value="Liste_lipo_26"/>
    <property type="match status" value="3"/>
</dbReference>
<feature type="signal peptide" evidence="2">
    <location>
        <begin position="1"/>
        <end position="24"/>
    </location>
</feature>
<evidence type="ECO:0000313" key="4">
    <source>
        <dbReference type="Proteomes" id="UP000500741"/>
    </source>
</evidence>
<dbReference type="SUPFAM" id="SSF52058">
    <property type="entry name" value="L domain-like"/>
    <property type="match status" value="1"/>
</dbReference>
<keyword evidence="2" id="KW-0732">Signal</keyword>
<protein>
    <submittedName>
        <fullName evidence="3">BspA family leucine-rich repeat surface protein</fullName>
    </submittedName>
</protein>
<evidence type="ECO:0000256" key="2">
    <source>
        <dbReference type="SAM" id="SignalP"/>
    </source>
</evidence>
<proteinExistence type="predicted"/>
<name>A0A6G8B1G1_9LACO</name>
<feature type="chain" id="PRO_5026314846" evidence="2">
    <location>
        <begin position="25"/>
        <end position="434"/>
    </location>
</feature>
<dbReference type="Gene3D" id="3.80.10.10">
    <property type="entry name" value="Ribonuclease Inhibitor"/>
    <property type="match status" value="1"/>
</dbReference>
<dbReference type="Proteomes" id="UP000500741">
    <property type="component" value="Chromosome"/>
</dbReference>
<sequence length="434" mass="47750">MKISKYLLLSTTILGLMNPLVALADEQSNIGSNSSSQSSSESINKNNHKSTQKNIQQNNNNVDAQTNKATSETEDATVNGLPYSYDATTKTVTYHAGTYTANGGADVVNNGLLEDIQNAEHVKFDGKVKIIANNNDTIELFTNSTKATVIEGMNNIDTSNLTNFNYLFAETSYESLDLSNFDSSQVVSFWGTFYHMRNLKSLDVSHLDTANGKHFDRMFSGMGNIKELDVSNFNTSNGVSFTYMFAMTPYISNLDVSNFDMANAKTVTSMFSYDASLKTVKTGAWDLSHVNALNSMFRKDTSLTSVDIENWTTGQLIGVRNMFNGASSIKKLDISKIDMTNNEMLTLDHENIESDTYTQGLTGMLADMSQLEELKIGPKNNLNSVGWGEKSTMLVCLKRVNKISMGINIMGIGVTLVQDPPIPPLVKIHGHQLI</sequence>
<organism evidence="3 4">
    <name type="scientific">Weissella coleopterorum</name>
    <dbReference type="NCBI Taxonomy" id="2714949"/>
    <lineage>
        <taxon>Bacteria</taxon>
        <taxon>Bacillati</taxon>
        <taxon>Bacillota</taxon>
        <taxon>Bacilli</taxon>
        <taxon>Lactobacillales</taxon>
        <taxon>Lactobacillaceae</taxon>
        <taxon>Weissella</taxon>
    </lineage>
</organism>
<dbReference type="AlphaFoldDB" id="A0A6G8B1G1"/>
<gene>
    <name evidence="3" type="ORF">G7084_06950</name>
</gene>
<dbReference type="InterPro" id="IPR005046">
    <property type="entry name" value="DUF285"/>
</dbReference>
<dbReference type="InterPro" id="IPR032675">
    <property type="entry name" value="LRR_dom_sf"/>
</dbReference>
<accession>A0A6G8B1G1</accession>